<dbReference type="InterPro" id="IPR013148">
    <property type="entry name" value="Glyco_hydro_32_N"/>
</dbReference>
<evidence type="ECO:0000313" key="6">
    <source>
        <dbReference type="EMBL" id="QBE94847.1"/>
    </source>
</evidence>
<evidence type="ECO:0000256" key="4">
    <source>
        <dbReference type="ARBA" id="ARBA00023295"/>
    </source>
</evidence>
<dbReference type="RefSeq" id="WP_033139959.1">
    <property type="nucleotide sequence ID" value="NZ_CP035945.1"/>
</dbReference>
<dbReference type="SUPFAM" id="SSF75005">
    <property type="entry name" value="Arabinanase/levansucrase/invertase"/>
    <property type="match status" value="1"/>
</dbReference>
<accession>A0A4P6LVN3</accession>
<dbReference type="Proteomes" id="UP000289794">
    <property type="component" value="Chromosome"/>
</dbReference>
<dbReference type="InterPro" id="IPR001362">
    <property type="entry name" value="Glyco_hydro_32"/>
</dbReference>
<reference evidence="6 7" key="1">
    <citation type="submission" date="2019-01" db="EMBL/GenBank/DDBJ databases">
        <title>PMF-metabolizing Aryl O-demethylase.</title>
        <authorList>
            <person name="Kim M."/>
        </authorList>
    </citation>
    <scope>NUCLEOTIDE SEQUENCE [LARGE SCALE GENOMIC DNA]</scope>
    <source>
        <strain evidence="6 7">PMF1</strain>
    </source>
</reference>
<dbReference type="InterPro" id="IPR023296">
    <property type="entry name" value="Glyco_hydro_beta-prop_sf"/>
</dbReference>
<gene>
    <name evidence="6" type="primary">bfrA_1</name>
    <name evidence="6" type="ORF">PMF13cell1_00340</name>
</gene>
<dbReference type="Gene3D" id="2.60.120.560">
    <property type="entry name" value="Exo-inulinase, domain 1"/>
    <property type="match status" value="1"/>
</dbReference>
<evidence type="ECO:0000256" key="1">
    <source>
        <dbReference type="ARBA" id="ARBA00009902"/>
    </source>
</evidence>
<dbReference type="PANTHER" id="PTHR43101:SF1">
    <property type="entry name" value="BETA-FRUCTOSIDASE"/>
    <property type="match status" value="1"/>
</dbReference>
<name>A0A4P6LVN3_9FIRM</name>
<keyword evidence="4 6" id="KW-0326">Glycosidase</keyword>
<evidence type="ECO:0000256" key="3">
    <source>
        <dbReference type="ARBA" id="ARBA00022801"/>
    </source>
</evidence>
<dbReference type="EC" id="3.2.1.26" evidence="2"/>
<evidence type="ECO:0000259" key="5">
    <source>
        <dbReference type="Pfam" id="PF00251"/>
    </source>
</evidence>
<organism evidence="6 7">
    <name type="scientific">Blautia producta</name>
    <dbReference type="NCBI Taxonomy" id="33035"/>
    <lineage>
        <taxon>Bacteria</taxon>
        <taxon>Bacillati</taxon>
        <taxon>Bacillota</taxon>
        <taxon>Clostridia</taxon>
        <taxon>Lachnospirales</taxon>
        <taxon>Lachnospiraceae</taxon>
        <taxon>Blautia</taxon>
    </lineage>
</organism>
<dbReference type="CDD" id="cd08995">
    <property type="entry name" value="GH32_EcAec43-like"/>
    <property type="match status" value="1"/>
</dbReference>
<dbReference type="InterPro" id="IPR051214">
    <property type="entry name" value="GH32_Enzymes"/>
</dbReference>
<dbReference type="PANTHER" id="PTHR43101">
    <property type="entry name" value="BETA-FRUCTOSIDASE"/>
    <property type="match status" value="1"/>
</dbReference>
<dbReference type="KEGG" id="bpro:PMF13cell1_00340"/>
<dbReference type="Pfam" id="PF00251">
    <property type="entry name" value="Glyco_hydro_32N"/>
    <property type="match status" value="1"/>
</dbReference>
<dbReference type="AlphaFoldDB" id="A0A4P6LVN3"/>
<sequence>MKGNYNIFYTPEKQYPGMPHGEMCGDFMPFFWKGVYHLFYLYKCCVYKVETEDFVHYKEPTLVLQNGSPDDQDWHIGTGSVFEYDGIFYFHYTGFCEGNHGLEGKNEQVILRARSTDMVHWEKDRDFFFRPDTRYYGNLHWRDPHVIRNDELGKFCMLITATQKEGAYKRTGCTAVYVSEDMNTWEHFKTLYAPRTFITHECHDCFKMGDKWYLTFSNYSRWWETRYRVADCFQGPYRVPEHDDMFDGREYYAAKSVTDGKKRYMVGWESIRENCRDSGRHLWGGNILVHELVQREDGTLGVKMPDTIEQSFTEEIPLKLTLRQGEFSGEDACFTGSASDGFAWAELSELPETALFDTELSWSEGTEAVGIMIHAQPDLKEWCQLRLEIKNGRILMDRYNRVDGDQYYLDERPVRFTENSAKVKLVVSGNIMLVYVNDVALVSRCYEIASGSVGIFTEYGEIRAKGTRLLVQKY</sequence>
<proteinExistence type="inferred from homology"/>
<dbReference type="Gene3D" id="2.115.10.20">
    <property type="entry name" value="Glycosyl hydrolase domain, family 43"/>
    <property type="match status" value="1"/>
</dbReference>
<dbReference type="GO" id="GO:0004564">
    <property type="term" value="F:beta-fructofuranosidase activity"/>
    <property type="evidence" value="ECO:0007669"/>
    <property type="project" value="UniProtKB-EC"/>
</dbReference>
<comment type="similarity">
    <text evidence="1">Belongs to the glycosyl hydrolase 32 family.</text>
</comment>
<evidence type="ECO:0000313" key="7">
    <source>
        <dbReference type="Proteomes" id="UP000289794"/>
    </source>
</evidence>
<feature type="domain" description="Glycosyl hydrolase family 32 N-terminal" evidence="5">
    <location>
        <begin position="29"/>
        <end position="283"/>
    </location>
</feature>
<dbReference type="SMART" id="SM00640">
    <property type="entry name" value="Glyco_32"/>
    <property type="match status" value="1"/>
</dbReference>
<dbReference type="GO" id="GO:0005975">
    <property type="term" value="P:carbohydrate metabolic process"/>
    <property type="evidence" value="ECO:0007669"/>
    <property type="project" value="InterPro"/>
</dbReference>
<dbReference type="EMBL" id="CP035945">
    <property type="protein sequence ID" value="QBE94847.1"/>
    <property type="molecule type" value="Genomic_DNA"/>
</dbReference>
<evidence type="ECO:0000256" key="2">
    <source>
        <dbReference type="ARBA" id="ARBA00012758"/>
    </source>
</evidence>
<keyword evidence="3 6" id="KW-0378">Hydrolase</keyword>
<protein>
    <recommendedName>
        <fullName evidence="2">beta-fructofuranosidase</fullName>
        <ecNumber evidence="2">3.2.1.26</ecNumber>
    </recommendedName>
</protein>